<evidence type="ECO:0000259" key="2">
    <source>
        <dbReference type="PROSITE" id="PS51782"/>
    </source>
</evidence>
<evidence type="ECO:0000313" key="3">
    <source>
        <dbReference type="EMBL" id="MBK9795383.1"/>
    </source>
</evidence>
<dbReference type="InterPro" id="IPR036779">
    <property type="entry name" value="LysM_dom_sf"/>
</dbReference>
<name>A0A9D7SEE6_9BACT</name>
<reference evidence="3" key="1">
    <citation type="submission" date="2020-10" db="EMBL/GenBank/DDBJ databases">
        <title>Connecting structure to function with the recovery of over 1000 high-quality activated sludge metagenome-assembled genomes encoding full-length rRNA genes using long-read sequencing.</title>
        <authorList>
            <person name="Singleton C.M."/>
            <person name="Petriglieri F."/>
            <person name="Kristensen J.M."/>
            <person name="Kirkegaard R.H."/>
            <person name="Michaelsen T.Y."/>
            <person name="Andersen M.H."/>
            <person name="Karst S.M."/>
            <person name="Dueholm M.S."/>
            <person name="Nielsen P.H."/>
            <person name="Albertsen M."/>
        </authorList>
    </citation>
    <scope>NUCLEOTIDE SEQUENCE</scope>
    <source>
        <strain evidence="3">Skiv_18-Q3-R9-52_MAXAC.067</strain>
    </source>
</reference>
<dbReference type="Pfam" id="PF01476">
    <property type="entry name" value="LysM"/>
    <property type="match status" value="1"/>
</dbReference>
<feature type="chain" id="PRO_5038350988" evidence="1">
    <location>
        <begin position="35"/>
        <end position="391"/>
    </location>
</feature>
<gene>
    <name evidence="3" type="ORF">IPP58_02595</name>
</gene>
<dbReference type="CDD" id="cd00118">
    <property type="entry name" value="LysM"/>
    <property type="match status" value="1"/>
</dbReference>
<keyword evidence="1" id="KW-0732">Signal</keyword>
<dbReference type="PANTHER" id="PTHR34700">
    <property type="entry name" value="POTASSIUM BINDING PROTEIN KBP"/>
    <property type="match status" value="1"/>
</dbReference>
<comment type="caution">
    <text evidence="3">The sequence shown here is derived from an EMBL/GenBank/DDBJ whole genome shotgun (WGS) entry which is preliminary data.</text>
</comment>
<evidence type="ECO:0000256" key="1">
    <source>
        <dbReference type="SAM" id="SignalP"/>
    </source>
</evidence>
<feature type="domain" description="LysM" evidence="2">
    <location>
        <begin position="65"/>
        <end position="113"/>
    </location>
</feature>
<feature type="signal peptide" evidence="1">
    <location>
        <begin position="1"/>
        <end position="34"/>
    </location>
</feature>
<dbReference type="PANTHER" id="PTHR34700:SF4">
    <property type="entry name" value="PHAGE-LIKE ELEMENT PBSX PROTEIN XKDP"/>
    <property type="match status" value="1"/>
</dbReference>
<dbReference type="SUPFAM" id="SSF54106">
    <property type="entry name" value="LysM domain"/>
    <property type="match status" value="1"/>
</dbReference>
<dbReference type="EMBL" id="JADKIO010000005">
    <property type="protein sequence ID" value="MBK9795383.1"/>
    <property type="molecule type" value="Genomic_DNA"/>
</dbReference>
<dbReference type="PROSITE" id="PS51782">
    <property type="entry name" value="LYSM"/>
    <property type="match status" value="1"/>
</dbReference>
<dbReference type="SMART" id="SM00257">
    <property type="entry name" value="LysM"/>
    <property type="match status" value="1"/>
</dbReference>
<proteinExistence type="predicted"/>
<dbReference type="InterPro" id="IPR018392">
    <property type="entry name" value="LysM"/>
</dbReference>
<accession>A0A9D7SEE6</accession>
<organism evidence="3 4">
    <name type="scientific">Candidatus Geothrix skivensis</name>
    <dbReference type="NCBI Taxonomy" id="2954439"/>
    <lineage>
        <taxon>Bacteria</taxon>
        <taxon>Pseudomonadati</taxon>
        <taxon>Acidobacteriota</taxon>
        <taxon>Holophagae</taxon>
        <taxon>Holophagales</taxon>
        <taxon>Holophagaceae</taxon>
        <taxon>Geothrix</taxon>
    </lineage>
</organism>
<dbReference type="Gene3D" id="3.10.350.10">
    <property type="entry name" value="LysM domain"/>
    <property type="match status" value="1"/>
</dbReference>
<dbReference type="Proteomes" id="UP000886657">
    <property type="component" value="Unassembled WGS sequence"/>
</dbReference>
<sequence length="391" mass="42493">MHQPTRLLAGRMPSLAARSCLLAALAFLVPGLKAQQAATADPVKVEAHSSKWDYPKEIKVPEGSRTHIVQKGDTLWDLSGKYLGNPYAWPQIWELNQWIKDPHWIYPGDPLIIDLARAVATAGNLPEDVANLQPDQQRRADPSAVRRPELGFSFQDFIQLPFVASNGAEAHYKGLGAFTITSNKREDRQYLGEGETIYLNGGSDQGVKAGDRFLILKTAVKQLMHPTIPKKPLGDVIHQIGVVRVTLAQAKGSVAVIERSLDTVQAGDRLVKFDEPSNIPLKLRTDLAEPVKVAANAAMVVYSRGGKQYSAGGDMIVVDKGTNDGIKVGDVLLATRVKTFPVGPDGEKVPATSSTTYYIGQALVVRTDAQTSSCRVLRSIEEIKNGDTLTP</sequence>
<dbReference type="AlphaFoldDB" id="A0A9D7SEE6"/>
<dbReference type="InterPro" id="IPR052196">
    <property type="entry name" value="Bact_Kbp"/>
</dbReference>
<evidence type="ECO:0000313" key="4">
    <source>
        <dbReference type="Proteomes" id="UP000886657"/>
    </source>
</evidence>
<protein>
    <submittedName>
        <fullName evidence="3">LysM peptidoglycan-binding domain-containing protein</fullName>
    </submittedName>
</protein>